<dbReference type="RefSeq" id="WP_015048051.1">
    <property type="nucleotide sequence ID" value="NC_018868.3"/>
</dbReference>
<reference evidence="1 2" key="1">
    <citation type="journal article" date="2013" name="Genome Announc.">
        <title>Complete genome sequence of Simiduia agarivorans SA1(T), a marine bacterium able to degrade a variety of polysaccharides.</title>
        <authorList>
            <person name="Lin S.Y."/>
            <person name="Shieh W.Y."/>
            <person name="Chen J.S."/>
            <person name="Tang S.L."/>
        </authorList>
    </citation>
    <scope>NUCLEOTIDE SEQUENCE [LARGE SCALE GENOMIC DNA]</scope>
    <source>
        <strain evidence="2">DSM 21679 / JCM 13881 / BCRC 17597 / SA1</strain>
    </source>
</reference>
<protein>
    <recommendedName>
        <fullName evidence="3">MmcQ-like protein</fullName>
    </recommendedName>
</protein>
<dbReference type="OrthoDB" id="3194910at2"/>
<proteinExistence type="predicted"/>
<organism evidence="1 2">
    <name type="scientific">Simiduia agarivorans (strain DSM 21679 / JCM 13881 / BCRC 17597 / SA1)</name>
    <dbReference type="NCBI Taxonomy" id="1117647"/>
    <lineage>
        <taxon>Bacteria</taxon>
        <taxon>Pseudomonadati</taxon>
        <taxon>Pseudomonadota</taxon>
        <taxon>Gammaproteobacteria</taxon>
        <taxon>Cellvibrionales</taxon>
        <taxon>Cellvibrionaceae</taxon>
        <taxon>Simiduia</taxon>
    </lineage>
</organism>
<dbReference type="Gene3D" id="3.90.1150.30">
    <property type="match status" value="1"/>
</dbReference>
<name>K4KL54_SIMAS</name>
<accession>K4KL54</accession>
<evidence type="ECO:0008006" key="3">
    <source>
        <dbReference type="Google" id="ProtNLM"/>
    </source>
</evidence>
<dbReference type="PANTHER" id="PTHR35145">
    <property type="entry name" value="CYTOPLASMIC PROTEIN-RELATED"/>
    <property type="match status" value="1"/>
</dbReference>
<sequence>MKPHEYPAVEALLLDQVGATSDMPFGPEVICYRVCGKIFAILAWQDSPMNLNLKCEPGRAMLLREQFAAIKPGYHMNKKHWNTLTLDGSLPLDFIREEIHHSYERVVAGLKKSERESLKGPRA</sequence>
<dbReference type="Pfam" id="PF04237">
    <property type="entry name" value="YjbR"/>
    <property type="match status" value="1"/>
</dbReference>
<dbReference type="eggNOG" id="COG2315">
    <property type="taxonomic scope" value="Bacteria"/>
</dbReference>
<dbReference type="SUPFAM" id="SSF142906">
    <property type="entry name" value="YjbR-like"/>
    <property type="match status" value="1"/>
</dbReference>
<evidence type="ECO:0000313" key="2">
    <source>
        <dbReference type="Proteomes" id="UP000000466"/>
    </source>
</evidence>
<dbReference type="EMBL" id="CP003746">
    <property type="protein sequence ID" value="AFU99889.1"/>
    <property type="molecule type" value="Genomic_DNA"/>
</dbReference>
<dbReference type="STRING" id="1117647.M5M_13755"/>
<dbReference type="Proteomes" id="UP000000466">
    <property type="component" value="Chromosome"/>
</dbReference>
<gene>
    <name evidence="1" type="ordered locus">M5M_13755</name>
</gene>
<dbReference type="HOGENOM" id="CLU_105851_1_1_6"/>
<dbReference type="InterPro" id="IPR058532">
    <property type="entry name" value="YjbR/MT2646/Rv2570-like"/>
</dbReference>
<dbReference type="KEGG" id="saga:M5M_13755"/>
<dbReference type="InterPro" id="IPR007351">
    <property type="entry name" value="YjbR"/>
</dbReference>
<dbReference type="AlphaFoldDB" id="K4KL54"/>
<evidence type="ECO:0000313" key="1">
    <source>
        <dbReference type="EMBL" id="AFU99889.1"/>
    </source>
</evidence>
<dbReference type="InterPro" id="IPR038056">
    <property type="entry name" value="YjbR-like_sf"/>
</dbReference>
<keyword evidence="2" id="KW-1185">Reference proteome</keyword>
<dbReference type="PANTHER" id="PTHR35145:SF1">
    <property type="entry name" value="CYTOPLASMIC PROTEIN"/>
    <property type="match status" value="1"/>
</dbReference>